<dbReference type="SMART" id="SM00256">
    <property type="entry name" value="FBOX"/>
    <property type="match status" value="1"/>
</dbReference>
<organism evidence="2 3">
    <name type="scientific">Knipowitschia caucasica</name>
    <name type="common">Caucasian dwarf goby</name>
    <name type="synonym">Pomatoschistus caucasicus</name>
    <dbReference type="NCBI Taxonomy" id="637954"/>
    <lineage>
        <taxon>Eukaryota</taxon>
        <taxon>Metazoa</taxon>
        <taxon>Chordata</taxon>
        <taxon>Craniata</taxon>
        <taxon>Vertebrata</taxon>
        <taxon>Euteleostomi</taxon>
        <taxon>Actinopterygii</taxon>
        <taxon>Neopterygii</taxon>
        <taxon>Teleostei</taxon>
        <taxon>Neoteleostei</taxon>
        <taxon>Acanthomorphata</taxon>
        <taxon>Gobiaria</taxon>
        <taxon>Gobiiformes</taxon>
        <taxon>Gobioidei</taxon>
        <taxon>Gobiidae</taxon>
        <taxon>Gobiinae</taxon>
        <taxon>Knipowitschia</taxon>
    </lineage>
</organism>
<name>A0AAV2KSX7_KNICA</name>
<proteinExistence type="predicted"/>
<dbReference type="Proteomes" id="UP001497482">
    <property type="component" value="Chromosome 2"/>
</dbReference>
<dbReference type="InterPro" id="IPR001810">
    <property type="entry name" value="F-box_dom"/>
</dbReference>
<dbReference type="AlphaFoldDB" id="A0AAV2KSX7"/>
<dbReference type="PROSITE" id="PS50181">
    <property type="entry name" value="FBOX"/>
    <property type="match status" value="1"/>
</dbReference>
<reference evidence="2 3" key="1">
    <citation type="submission" date="2024-04" db="EMBL/GenBank/DDBJ databases">
        <authorList>
            <person name="Waldvogel A.-M."/>
            <person name="Schoenle A."/>
        </authorList>
    </citation>
    <scope>NUCLEOTIDE SEQUENCE [LARGE SCALE GENOMIC DNA]</scope>
</reference>
<sequence length="105" mass="12193">MSHRTDVLSKLPSSLSIKILRFLHIRDWLNCAEVCSSWRDLIQSSALWSQLNFSREKEWITNAEVKQILRMYRPFVVHLNLRGCTFLTWPSIKCVSEYPANGPAG</sequence>
<dbReference type="Gene3D" id="1.20.1280.50">
    <property type="match status" value="1"/>
</dbReference>
<evidence type="ECO:0000313" key="3">
    <source>
        <dbReference type="Proteomes" id="UP001497482"/>
    </source>
</evidence>
<dbReference type="InterPro" id="IPR036047">
    <property type="entry name" value="F-box-like_dom_sf"/>
</dbReference>
<dbReference type="SUPFAM" id="SSF81383">
    <property type="entry name" value="F-box domain"/>
    <property type="match status" value="1"/>
</dbReference>
<accession>A0AAV2KSX7</accession>
<evidence type="ECO:0000313" key="2">
    <source>
        <dbReference type="EMBL" id="CAL1592101.1"/>
    </source>
</evidence>
<keyword evidence="3" id="KW-1185">Reference proteome</keyword>
<dbReference type="Pfam" id="PF12937">
    <property type="entry name" value="F-box-like"/>
    <property type="match status" value="1"/>
</dbReference>
<gene>
    <name evidence="2" type="ORF">KC01_LOCUS21400</name>
</gene>
<feature type="domain" description="F-box" evidence="1">
    <location>
        <begin position="5"/>
        <end position="51"/>
    </location>
</feature>
<evidence type="ECO:0000259" key="1">
    <source>
        <dbReference type="PROSITE" id="PS50181"/>
    </source>
</evidence>
<protein>
    <recommendedName>
        <fullName evidence="1">F-box domain-containing protein</fullName>
    </recommendedName>
</protein>
<dbReference type="EMBL" id="OZ035824">
    <property type="protein sequence ID" value="CAL1592101.1"/>
    <property type="molecule type" value="Genomic_DNA"/>
</dbReference>